<dbReference type="RefSeq" id="WP_153346629.1">
    <property type="nucleotide sequence ID" value="NZ_WIVE01000087.1"/>
</dbReference>
<feature type="signal peptide" evidence="1">
    <location>
        <begin position="1"/>
        <end position="25"/>
    </location>
</feature>
<keyword evidence="1" id="KW-0732">Signal</keyword>
<reference evidence="2 3" key="1">
    <citation type="submission" date="2019-10" db="EMBL/GenBank/DDBJ databases">
        <title>Draft whole-genome sequence of the purple nonsulfur photosynthetic bacterium Roseospira navarrensis DSM 15114.</title>
        <authorList>
            <person name="Kyndt J.A."/>
            <person name="Meyer T.E."/>
        </authorList>
    </citation>
    <scope>NUCLEOTIDE SEQUENCE [LARGE SCALE GENOMIC DNA]</scope>
    <source>
        <strain evidence="2 3">DSM 15114</strain>
    </source>
</reference>
<evidence type="ECO:0000313" key="3">
    <source>
        <dbReference type="Proteomes" id="UP000434582"/>
    </source>
</evidence>
<evidence type="ECO:0000256" key="1">
    <source>
        <dbReference type="SAM" id="SignalP"/>
    </source>
</evidence>
<keyword evidence="3" id="KW-1185">Reference proteome</keyword>
<dbReference type="Proteomes" id="UP000434582">
    <property type="component" value="Unassembled WGS sequence"/>
</dbReference>
<sequence>MRTGLLRGIAVAATVAAFSAGPAWAQDLSFMVRNATGVTIDGFYVSHTDTDDWEENLLENAYLASGYEVEVVIADGRRTCMYDILTTFADGDEVDDYGVDLCDLGVYTLE</sequence>
<proteinExistence type="predicted"/>
<organism evidence="2 3">
    <name type="scientific">Roseospira navarrensis</name>
    <dbReference type="NCBI Taxonomy" id="140058"/>
    <lineage>
        <taxon>Bacteria</taxon>
        <taxon>Pseudomonadati</taxon>
        <taxon>Pseudomonadota</taxon>
        <taxon>Alphaproteobacteria</taxon>
        <taxon>Rhodospirillales</taxon>
        <taxon>Rhodospirillaceae</taxon>
        <taxon>Roseospira</taxon>
    </lineage>
</organism>
<comment type="caution">
    <text evidence="2">The sequence shown here is derived from an EMBL/GenBank/DDBJ whole genome shotgun (WGS) entry which is preliminary data.</text>
</comment>
<dbReference type="EMBL" id="WIVE01000087">
    <property type="protein sequence ID" value="MQX38299.1"/>
    <property type="molecule type" value="Genomic_DNA"/>
</dbReference>
<evidence type="ECO:0000313" key="2">
    <source>
        <dbReference type="EMBL" id="MQX38299.1"/>
    </source>
</evidence>
<dbReference type="AlphaFoldDB" id="A0A7X1ZHY7"/>
<name>A0A7X1ZHY7_9PROT</name>
<protein>
    <submittedName>
        <fullName evidence="2">Uncharacterized protein</fullName>
    </submittedName>
</protein>
<dbReference type="OrthoDB" id="464386at2"/>
<gene>
    <name evidence="2" type="ORF">GHC57_17420</name>
</gene>
<accession>A0A7X1ZHY7</accession>
<feature type="chain" id="PRO_5030926681" evidence="1">
    <location>
        <begin position="26"/>
        <end position="110"/>
    </location>
</feature>